<dbReference type="Gene3D" id="3.40.640.10">
    <property type="entry name" value="Type I PLP-dependent aspartate aminotransferase-like (Major domain)"/>
    <property type="match status" value="1"/>
</dbReference>
<dbReference type="EMBL" id="CAFBNE010000048">
    <property type="protein sequence ID" value="CAB4952129.1"/>
    <property type="molecule type" value="Genomic_DNA"/>
</dbReference>
<dbReference type="PANTHER" id="PTHR11999:SF70">
    <property type="entry name" value="MIP05841P"/>
    <property type="match status" value="1"/>
</dbReference>
<dbReference type="InterPro" id="IPR015421">
    <property type="entry name" value="PyrdxlP-dep_Trfase_major"/>
</dbReference>
<evidence type="ECO:0000256" key="4">
    <source>
        <dbReference type="ARBA" id="ARBA00022898"/>
    </source>
</evidence>
<dbReference type="PANTHER" id="PTHR11999">
    <property type="entry name" value="GROUP II PYRIDOXAL-5-PHOSPHATE DECARBOXYLASE"/>
    <property type="match status" value="1"/>
</dbReference>
<dbReference type="GO" id="GO:0019752">
    <property type="term" value="P:carboxylic acid metabolic process"/>
    <property type="evidence" value="ECO:0007669"/>
    <property type="project" value="InterPro"/>
</dbReference>
<keyword evidence="5" id="KW-0456">Lyase</keyword>
<dbReference type="Pfam" id="PF00282">
    <property type="entry name" value="Pyridoxal_deC"/>
    <property type="match status" value="1"/>
</dbReference>
<keyword evidence="4" id="KW-0663">Pyridoxal phosphate</keyword>
<reference evidence="6" key="1">
    <citation type="submission" date="2020-05" db="EMBL/GenBank/DDBJ databases">
        <authorList>
            <person name="Chiriac C."/>
            <person name="Salcher M."/>
            <person name="Ghai R."/>
            <person name="Kavagutti S V."/>
        </authorList>
    </citation>
    <scope>NUCLEOTIDE SEQUENCE</scope>
</reference>
<comment type="similarity">
    <text evidence="2">Belongs to the group II decarboxylase family.</text>
</comment>
<dbReference type="GO" id="GO:0016831">
    <property type="term" value="F:carboxy-lyase activity"/>
    <property type="evidence" value="ECO:0007669"/>
    <property type="project" value="UniProtKB-KW"/>
</dbReference>
<evidence type="ECO:0000313" key="6">
    <source>
        <dbReference type="EMBL" id="CAB4952129.1"/>
    </source>
</evidence>
<dbReference type="Gene3D" id="3.90.1150.10">
    <property type="entry name" value="Aspartate Aminotransferase, domain 1"/>
    <property type="match status" value="1"/>
</dbReference>
<dbReference type="InterPro" id="IPR010977">
    <property type="entry name" value="Aromatic_deC"/>
</dbReference>
<evidence type="ECO:0000256" key="3">
    <source>
        <dbReference type="ARBA" id="ARBA00022793"/>
    </source>
</evidence>
<dbReference type="InterPro" id="IPR002129">
    <property type="entry name" value="PyrdxlP-dep_de-COase"/>
</dbReference>
<gene>
    <name evidence="6" type="ORF">UFOPK3772_01616</name>
</gene>
<dbReference type="AlphaFoldDB" id="A0A6J7KBR2"/>
<sequence>MAPMDEGTRQSLDIPSDILAIDPETMRRLGYWIVDRVIERTVSIGDERAITETDPASLLALLGGAAPVAPSALDDDLALLADVALRNQQHGDHPRYFARVPGPSSYPAVLGEWLATGMQSVASSWGGGSGPTAVEIIACDWLRDAIGLAPSCEGVLLSGGSMANITGAITARHLRGEGVIYLTDQTHASIKRGLVAMGQPADAIRILPADARFRLSPEILRAAIADDLARGLRPLMVVATVGTTNTGAVDDLPAIADICDEHGIWLHVDGAYGGPAALCERGRAVMPGLERADSFVVDPHKWLFQPYDIACLFVREPGSLEQTFAMYPEYLADVTGSAVDMHNRSLELTRRGRGIKLWLTLRAYGLDTLARAIDRGIGLAEYAQQVIEADGRLEIVTPAQLGIVTFASPSASDAEHAQAAARLTADGFAAATSTVLAGRTVLRLCIINPQTTTADIDGTIERLAGYLG</sequence>
<dbReference type="GO" id="GO:0006520">
    <property type="term" value="P:amino acid metabolic process"/>
    <property type="evidence" value="ECO:0007669"/>
    <property type="project" value="InterPro"/>
</dbReference>
<accession>A0A6J7KBR2</accession>
<dbReference type="PRINTS" id="PR00800">
    <property type="entry name" value="YHDCRBOXLASE"/>
</dbReference>
<name>A0A6J7KBR2_9ZZZZ</name>
<dbReference type="GO" id="GO:0030170">
    <property type="term" value="F:pyridoxal phosphate binding"/>
    <property type="evidence" value="ECO:0007669"/>
    <property type="project" value="InterPro"/>
</dbReference>
<dbReference type="InterPro" id="IPR015424">
    <property type="entry name" value="PyrdxlP-dep_Trfase"/>
</dbReference>
<evidence type="ECO:0000256" key="5">
    <source>
        <dbReference type="ARBA" id="ARBA00023239"/>
    </source>
</evidence>
<protein>
    <submittedName>
        <fullName evidence="6">Unannotated protein</fullName>
    </submittedName>
</protein>
<proteinExistence type="inferred from homology"/>
<comment type="cofactor">
    <cofactor evidence="1">
        <name>pyridoxal 5'-phosphate</name>
        <dbReference type="ChEBI" id="CHEBI:597326"/>
    </cofactor>
</comment>
<evidence type="ECO:0000256" key="1">
    <source>
        <dbReference type="ARBA" id="ARBA00001933"/>
    </source>
</evidence>
<dbReference type="SUPFAM" id="SSF53383">
    <property type="entry name" value="PLP-dependent transferases"/>
    <property type="match status" value="1"/>
</dbReference>
<dbReference type="InterPro" id="IPR015422">
    <property type="entry name" value="PyrdxlP-dep_Trfase_small"/>
</dbReference>
<keyword evidence="3" id="KW-0210">Decarboxylase</keyword>
<organism evidence="6">
    <name type="scientific">freshwater metagenome</name>
    <dbReference type="NCBI Taxonomy" id="449393"/>
    <lineage>
        <taxon>unclassified sequences</taxon>
        <taxon>metagenomes</taxon>
        <taxon>ecological metagenomes</taxon>
    </lineage>
</organism>
<evidence type="ECO:0000256" key="2">
    <source>
        <dbReference type="ARBA" id="ARBA00009533"/>
    </source>
</evidence>
<dbReference type="Gene3D" id="1.20.1340.10">
    <property type="entry name" value="dopa decarboxylase, N-terminal domain"/>
    <property type="match status" value="1"/>
</dbReference>